<keyword evidence="10" id="KW-0648">Protein biosynthesis</keyword>
<gene>
    <name evidence="10" type="primary">greA_39</name>
    <name evidence="10" type="ORF">SDC9_114090</name>
</gene>
<protein>
    <recommendedName>
        <fullName evidence="2">Transcription elongation factor GreA</fullName>
    </recommendedName>
    <alternativeName>
        <fullName evidence="7">Transcript cleavage factor GreA</fullName>
    </alternativeName>
</protein>
<organism evidence="10">
    <name type="scientific">bioreactor metagenome</name>
    <dbReference type="NCBI Taxonomy" id="1076179"/>
    <lineage>
        <taxon>unclassified sequences</taxon>
        <taxon>metagenomes</taxon>
        <taxon>ecological metagenomes</taxon>
    </lineage>
</organism>
<dbReference type="SUPFAM" id="SSF54534">
    <property type="entry name" value="FKBP-like"/>
    <property type="match status" value="1"/>
</dbReference>
<dbReference type="PANTHER" id="PTHR30437">
    <property type="entry name" value="TRANSCRIPTION ELONGATION FACTOR GREA"/>
    <property type="match status" value="1"/>
</dbReference>
<dbReference type="FunFam" id="1.10.287.180:FF:000001">
    <property type="entry name" value="Transcription elongation factor GreA"/>
    <property type="match status" value="1"/>
</dbReference>
<dbReference type="Pfam" id="PF01272">
    <property type="entry name" value="GreA_GreB"/>
    <property type="match status" value="1"/>
</dbReference>
<dbReference type="PIRSF" id="PIRSF006092">
    <property type="entry name" value="GreA_GreB"/>
    <property type="match status" value="1"/>
</dbReference>
<dbReference type="GO" id="GO:0003746">
    <property type="term" value="F:translation elongation factor activity"/>
    <property type="evidence" value="ECO:0007669"/>
    <property type="project" value="UniProtKB-KW"/>
</dbReference>
<keyword evidence="10" id="KW-0251">Elongation factor</keyword>
<comment type="similarity">
    <text evidence="1">Belongs to the GreA/GreB family.</text>
</comment>
<dbReference type="Gene3D" id="3.10.50.30">
    <property type="entry name" value="Transcription elongation factor, GreA/GreB, C-terminal domain"/>
    <property type="match status" value="1"/>
</dbReference>
<proteinExistence type="inferred from homology"/>
<accession>A0A645BVD2</accession>
<dbReference type="SUPFAM" id="SSF46557">
    <property type="entry name" value="GreA transcript cleavage protein, N-terminal domain"/>
    <property type="match status" value="1"/>
</dbReference>
<evidence type="ECO:0000256" key="5">
    <source>
        <dbReference type="ARBA" id="ARBA00023163"/>
    </source>
</evidence>
<dbReference type="NCBIfam" id="TIGR01462">
    <property type="entry name" value="greA"/>
    <property type="match status" value="1"/>
</dbReference>
<keyword evidence="4" id="KW-0238">DNA-binding</keyword>
<dbReference type="Pfam" id="PF03449">
    <property type="entry name" value="GreA_GreB_N"/>
    <property type="match status" value="1"/>
</dbReference>
<evidence type="ECO:0000259" key="9">
    <source>
        <dbReference type="Pfam" id="PF03449"/>
    </source>
</evidence>
<dbReference type="PROSITE" id="PS00829">
    <property type="entry name" value="GREAB_1"/>
    <property type="match status" value="1"/>
</dbReference>
<dbReference type="GO" id="GO:0032784">
    <property type="term" value="P:regulation of DNA-templated transcription elongation"/>
    <property type="evidence" value="ECO:0007669"/>
    <property type="project" value="InterPro"/>
</dbReference>
<evidence type="ECO:0000256" key="6">
    <source>
        <dbReference type="ARBA" id="ARBA00024916"/>
    </source>
</evidence>
<evidence type="ECO:0000259" key="8">
    <source>
        <dbReference type="Pfam" id="PF01272"/>
    </source>
</evidence>
<evidence type="ECO:0000256" key="7">
    <source>
        <dbReference type="ARBA" id="ARBA00030776"/>
    </source>
</evidence>
<keyword evidence="5" id="KW-0804">Transcription</keyword>
<dbReference type="InterPro" id="IPR036953">
    <property type="entry name" value="GreA/GreB_C_sf"/>
</dbReference>
<dbReference type="GO" id="GO:0070063">
    <property type="term" value="F:RNA polymerase binding"/>
    <property type="evidence" value="ECO:0007669"/>
    <property type="project" value="InterPro"/>
</dbReference>
<dbReference type="InterPro" id="IPR001437">
    <property type="entry name" value="Tscrpt_elong_fac_GreA/B_C"/>
</dbReference>
<dbReference type="InterPro" id="IPR018151">
    <property type="entry name" value="TF_GreA/GreB_CS"/>
</dbReference>
<dbReference type="GO" id="GO:0003677">
    <property type="term" value="F:DNA binding"/>
    <property type="evidence" value="ECO:0007669"/>
    <property type="project" value="UniProtKB-KW"/>
</dbReference>
<evidence type="ECO:0000313" key="10">
    <source>
        <dbReference type="EMBL" id="MPM67173.1"/>
    </source>
</evidence>
<dbReference type="NCBIfam" id="NF001263">
    <property type="entry name" value="PRK00226.1-4"/>
    <property type="match status" value="1"/>
</dbReference>
<comment type="caution">
    <text evidence="10">The sequence shown here is derived from an EMBL/GenBank/DDBJ whole genome shotgun (WGS) entry which is preliminary data.</text>
</comment>
<sequence length="187" mass="20722">MVCRLPVFRILLRAAGKTPPREKGRQNLNNKELVITPEGLKALEDELEQLKTVKRREVAEKIKVARGFGDLSENSEYDEAKNEQGLVESRIIFLEKTLKNVRILDHSELTNDQVMVGSRVKVKDEDGDEDEYCIVGSTEADPAEGKISDESAVGKGLLGKRVGDVTEITVPSGAVIRYEVLDISSAR</sequence>
<keyword evidence="3" id="KW-0805">Transcription regulation</keyword>
<dbReference type="InterPro" id="IPR006359">
    <property type="entry name" value="Tscrpt_elong_fac_GreA"/>
</dbReference>
<evidence type="ECO:0000256" key="3">
    <source>
        <dbReference type="ARBA" id="ARBA00023015"/>
    </source>
</evidence>
<dbReference type="EMBL" id="VSSQ01021532">
    <property type="protein sequence ID" value="MPM67173.1"/>
    <property type="molecule type" value="Genomic_DNA"/>
</dbReference>
<dbReference type="InterPro" id="IPR023459">
    <property type="entry name" value="Tscrpt_elong_fac_GreA/B_fam"/>
</dbReference>
<dbReference type="PANTHER" id="PTHR30437:SF4">
    <property type="entry name" value="TRANSCRIPTION ELONGATION FACTOR GREA"/>
    <property type="match status" value="1"/>
</dbReference>
<dbReference type="HAMAP" id="MF_00105">
    <property type="entry name" value="GreA_GreB"/>
    <property type="match status" value="1"/>
</dbReference>
<evidence type="ECO:0000256" key="4">
    <source>
        <dbReference type="ARBA" id="ARBA00023125"/>
    </source>
</evidence>
<dbReference type="InterPro" id="IPR028624">
    <property type="entry name" value="Tscrpt_elong_fac_GreA/B"/>
</dbReference>
<feature type="domain" description="Transcription elongation factor GreA/GreB N-terminal" evidence="9">
    <location>
        <begin position="34"/>
        <end position="103"/>
    </location>
</feature>
<evidence type="ECO:0000256" key="2">
    <source>
        <dbReference type="ARBA" id="ARBA00013729"/>
    </source>
</evidence>
<dbReference type="GO" id="GO:0006354">
    <property type="term" value="P:DNA-templated transcription elongation"/>
    <property type="evidence" value="ECO:0007669"/>
    <property type="project" value="TreeGrafter"/>
</dbReference>
<name>A0A645BVD2_9ZZZZ</name>
<dbReference type="InterPro" id="IPR022691">
    <property type="entry name" value="Tscrpt_elong_fac_GreA/B_N"/>
</dbReference>
<reference evidence="10" key="1">
    <citation type="submission" date="2019-08" db="EMBL/GenBank/DDBJ databases">
        <authorList>
            <person name="Kucharzyk K."/>
            <person name="Murdoch R.W."/>
            <person name="Higgins S."/>
            <person name="Loffler F."/>
        </authorList>
    </citation>
    <scope>NUCLEOTIDE SEQUENCE</scope>
</reference>
<comment type="function">
    <text evidence="6">Necessary for efficient RNA polymerase transcription elongation past template-encoded arresting sites. The arresting sites in DNA have the property of trapping a certain fraction of elongating RNA polymerases that pass through, resulting in locked ternary complexes. Cleavage of the nascent transcript by cleavage factors such as GreA or GreB allows the resumption of elongation from the new 3'terminus. GreA releases sequences of 2 to 3 nucleotides.</text>
</comment>
<dbReference type="Gene3D" id="1.10.287.180">
    <property type="entry name" value="Transcription elongation factor, GreA/GreB, N-terminal domain"/>
    <property type="match status" value="1"/>
</dbReference>
<evidence type="ECO:0000256" key="1">
    <source>
        <dbReference type="ARBA" id="ARBA00008213"/>
    </source>
</evidence>
<feature type="domain" description="Transcription elongation factor GreA/GreB C-terminal" evidence="8">
    <location>
        <begin position="110"/>
        <end position="184"/>
    </location>
</feature>
<dbReference type="AlphaFoldDB" id="A0A645BVD2"/>
<dbReference type="InterPro" id="IPR036805">
    <property type="entry name" value="Tscrpt_elong_fac_GreA/B_N_sf"/>
</dbReference>